<dbReference type="InterPro" id="IPR011042">
    <property type="entry name" value="6-blade_b-propeller_TolB-like"/>
</dbReference>
<evidence type="ECO:0000313" key="3">
    <source>
        <dbReference type="Proteomes" id="UP000242188"/>
    </source>
</evidence>
<sequence>MITTASSDSYYTQIDLFDTCELHAGHPLRFVCLECEECCICDECSIFIHASHRQQELKDYNRTQLKKLEDNRRRLTDVTTESKRKVDYLTKQIERSRRKSELAVEQATATVEYLWQEITRKKVELVQNINRYTTACANQLGQQQQELRHRLTQYKLIIERIENVAKSDNPSQIFKNVGGLKKHCSGALNLRPLCSLPVYKPVFMRNPNLLSDFGDIQFGVVVNSNDHSDNESEESDYVVEEDPWVYEVEPMLIDSVNNSDESDDVKSTHQDNASAGSNYCQQSGSEVSDEIVAYTDLSHVMPDCADNSSAGSSYVDFSETNIECIHHNPESFSEIKAGCSNNSSTGSGDASTFVSDLDKNHCHEVNINQQQRMTGRTEKSNDKNKDMRPKEEQLHTQESTSDIPPGHYSFARRKCDNSKSDRQIPPGVSIPMDDEHSETDLYESLLQKNDTSTSMLRSTNKYDSLLGSTLSLDRIEDRTKLPQKFQLHFNKSKIIQTENTILSGKVLKRVFLPFTFTGFTTVSRENDTLLAFVTTDKEVVLLRKNGVEFSRITELTSPFDVGSNGSFPYSIYITDSGVRPGEGSVRVYSCAGGYLDTFAGGLNAPRGIDLSAEGQVFVCDQADKCVYGFSSKGRKTLRLNIGGQGFPKYVSFLSNGRLAVSDYERENLIIYDIAGHSVQLVRTKVDDLLCRGMCSEDVGNNVLFVVHPEGNVLHVIRGGQLKVIDLGGGEGAHPLVPMRDERGNVFVF</sequence>
<proteinExistence type="predicted"/>
<dbReference type="SUPFAM" id="SSF101898">
    <property type="entry name" value="NHL repeat"/>
    <property type="match status" value="1"/>
</dbReference>
<dbReference type="Gene3D" id="2.120.10.30">
    <property type="entry name" value="TolB, C-terminal domain"/>
    <property type="match status" value="1"/>
</dbReference>
<dbReference type="Proteomes" id="UP000242188">
    <property type="component" value="Unassembled WGS sequence"/>
</dbReference>
<dbReference type="AlphaFoldDB" id="A0A210QB29"/>
<feature type="compositionally biased region" description="Basic and acidic residues" evidence="1">
    <location>
        <begin position="375"/>
        <end position="395"/>
    </location>
</feature>
<keyword evidence="3" id="KW-1185">Reference proteome</keyword>
<organism evidence="2 3">
    <name type="scientific">Mizuhopecten yessoensis</name>
    <name type="common">Japanese scallop</name>
    <name type="synonym">Patinopecten yessoensis</name>
    <dbReference type="NCBI Taxonomy" id="6573"/>
    <lineage>
        <taxon>Eukaryota</taxon>
        <taxon>Metazoa</taxon>
        <taxon>Spiralia</taxon>
        <taxon>Lophotrochozoa</taxon>
        <taxon>Mollusca</taxon>
        <taxon>Bivalvia</taxon>
        <taxon>Autobranchia</taxon>
        <taxon>Pteriomorphia</taxon>
        <taxon>Pectinida</taxon>
        <taxon>Pectinoidea</taxon>
        <taxon>Pectinidae</taxon>
        <taxon>Mizuhopecten</taxon>
    </lineage>
</organism>
<feature type="region of interest" description="Disordered" evidence="1">
    <location>
        <begin position="366"/>
        <end position="435"/>
    </location>
</feature>
<evidence type="ECO:0000256" key="1">
    <source>
        <dbReference type="SAM" id="MobiDB-lite"/>
    </source>
</evidence>
<evidence type="ECO:0008006" key="4">
    <source>
        <dbReference type="Google" id="ProtNLM"/>
    </source>
</evidence>
<gene>
    <name evidence="2" type="ORF">KP79_PYT07319</name>
</gene>
<accession>A0A210QB29</accession>
<feature type="compositionally biased region" description="Basic and acidic residues" evidence="1">
    <location>
        <begin position="413"/>
        <end position="422"/>
    </location>
</feature>
<dbReference type="Gene3D" id="3.30.160.60">
    <property type="entry name" value="Classic Zinc Finger"/>
    <property type="match status" value="1"/>
</dbReference>
<protein>
    <recommendedName>
        <fullName evidence="4">B box-type domain-containing protein</fullName>
    </recommendedName>
</protein>
<feature type="compositionally biased region" description="Polar residues" evidence="1">
    <location>
        <begin position="270"/>
        <end position="281"/>
    </location>
</feature>
<dbReference type="EMBL" id="NEDP02004373">
    <property type="protein sequence ID" value="OWF45924.1"/>
    <property type="molecule type" value="Genomic_DNA"/>
</dbReference>
<name>A0A210QB29_MIZYE</name>
<reference evidence="2 3" key="1">
    <citation type="journal article" date="2017" name="Nat. Ecol. Evol.">
        <title>Scallop genome provides insights into evolution of bilaterian karyotype and development.</title>
        <authorList>
            <person name="Wang S."/>
            <person name="Zhang J."/>
            <person name="Jiao W."/>
            <person name="Li J."/>
            <person name="Xun X."/>
            <person name="Sun Y."/>
            <person name="Guo X."/>
            <person name="Huan P."/>
            <person name="Dong B."/>
            <person name="Zhang L."/>
            <person name="Hu X."/>
            <person name="Sun X."/>
            <person name="Wang J."/>
            <person name="Zhao C."/>
            <person name="Wang Y."/>
            <person name="Wang D."/>
            <person name="Huang X."/>
            <person name="Wang R."/>
            <person name="Lv J."/>
            <person name="Li Y."/>
            <person name="Zhang Z."/>
            <person name="Liu B."/>
            <person name="Lu W."/>
            <person name="Hui Y."/>
            <person name="Liang J."/>
            <person name="Zhou Z."/>
            <person name="Hou R."/>
            <person name="Li X."/>
            <person name="Liu Y."/>
            <person name="Li H."/>
            <person name="Ning X."/>
            <person name="Lin Y."/>
            <person name="Zhao L."/>
            <person name="Xing Q."/>
            <person name="Dou J."/>
            <person name="Li Y."/>
            <person name="Mao J."/>
            <person name="Guo H."/>
            <person name="Dou H."/>
            <person name="Li T."/>
            <person name="Mu C."/>
            <person name="Jiang W."/>
            <person name="Fu Q."/>
            <person name="Fu X."/>
            <person name="Miao Y."/>
            <person name="Liu J."/>
            <person name="Yu Q."/>
            <person name="Li R."/>
            <person name="Liao H."/>
            <person name="Li X."/>
            <person name="Kong Y."/>
            <person name="Jiang Z."/>
            <person name="Chourrout D."/>
            <person name="Li R."/>
            <person name="Bao Z."/>
        </authorList>
    </citation>
    <scope>NUCLEOTIDE SEQUENCE [LARGE SCALE GENOMIC DNA]</scope>
    <source>
        <strain evidence="2 3">PY_sf001</strain>
    </source>
</reference>
<evidence type="ECO:0000313" key="2">
    <source>
        <dbReference type="EMBL" id="OWF45924.1"/>
    </source>
</evidence>
<dbReference type="SUPFAM" id="SSF57845">
    <property type="entry name" value="B-box zinc-binding domain"/>
    <property type="match status" value="1"/>
</dbReference>
<dbReference type="OrthoDB" id="10609358at2759"/>
<comment type="caution">
    <text evidence="2">The sequence shown here is derived from an EMBL/GenBank/DDBJ whole genome shotgun (WGS) entry which is preliminary data.</text>
</comment>
<feature type="region of interest" description="Disordered" evidence="1">
    <location>
        <begin position="256"/>
        <end position="281"/>
    </location>
</feature>